<dbReference type="EMBL" id="JBHSIY010000029">
    <property type="protein sequence ID" value="MFC4869518.1"/>
    <property type="molecule type" value="Genomic_DNA"/>
</dbReference>
<evidence type="ECO:0000256" key="1">
    <source>
        <dbReference type="SAM" id="Coils"/>
    </source>
</evidence>
<dbReference type="Pfam" id="PF26381">
    <property type="entry name" value="BREX_PglY_5th"/>
    <property type="match status" value="1"/>
</dbReference>
<evidence type="ECO:0000256" key="2">
    <source>
        <dbReference type="SAM" id="MobiDB-lite"/>
    </source>
</evidence>
<feature type="region of interest" description="Disordered" evidence="2">
    <location>
        <begin position="1181"/>
        <end position="1232"/>
    </location>
</feature>
<dbReference type="Proteomes" id="UP001595858">
    <property type="component" value="Unassembled WGS sequence"/>
</dbReference>
<evidence type="ECO:0000259" key="4">
    <source>
        <dbReference type="Pfam" id="PF26382"/>
    </source>
</evidence>
<reference evidence="6" key="1">
    <citation type="journal article" date="2019" name="Int. J. Syst. Evol. Microbiol.">
        <title>The Global Catalogue of Microorganisms (GCM) 10K type strain sequencing project: providing services to taxonomists for standard genome sequencing and annotation.</title>
        <authorList>
            <consortium name="The Broad Institute Genomics Platform"/>
            <consortium name="The Broad Institute Genome Sequencing Center for Infectious Disease"/>
            <person name="Wu L."/>
            <person name="Ma J."/>
        </authorList>
    </citation>
    <scope>NUCLEOTIDE SEQUENCE [LARGE SCALE GENOMIC DNA]</scope>
    <source>
        <strain evidence="6">CGMCC 4.7304</strain>
    </source>
</reference>
<sequence length="1260" mass="140153">MSAPPASGAKRVLSDLIEVPEAIHDGDLVFKLAEGVDAGQSDALAQYVITDQLAGCFNEALDAVKGALAQNQSRATYLNGSFGSGKSHFMAVFNAVLRQNPAVRDIPKMPAILDRHENWLNGKRFIQVKSHLVDAESVESAILGGYVRQVRAEYPDAPVPPVYRADGLLADARNLRATIGDEAFIDGLPEIPEDGSAEESSQWGASHWSSGRKWTPELLDQAFAVPSGTDDEDAKRLRLQLVSALLEHHFTRYTDTVHGKAEAFVTMDEGLSIISRHAKEELGCDAVILLLDELILRFTAFIGKEWQINEEVQKVAKLVESSESHRPAPVISFVPRQRDLRELVGLGAGTAGVDQTLKYWDGRFGHIKLADGNLTEVVRHRLLRPKNESAADEIATAFENTRHASPEVKDALLDSEGGDADSWEDFRALYPFTPAMLHVMVDLSGALQRQRSALKLMRQLMVNHRDSLPVGQLVPLGAVFDVLDDGEDRPFKDVLSAEYTKISTFYRQKVRPWLLHRHELGEKEAANLDVRAPFRAEDLLVKTLLLSGLAPNVPALKDLTASRLIGLNHGIIRARRTGQDIERVADFFRDLNGQFGEIRVGNQTTNPTVSLNLLRVDTESLMRQVYSAANDHALNQLFKRLLWHELALEPGATRSEVVWRGTRRVVELDYGNVRSEDRLHRERFVPDTAGALRVVIDYPFDEEDKHPTDDRERVERLRDEFSEPPATVAWLPNFLSPARLEDARRLLMVENLLQPGVIEQKAPDWSSEDRREAAAQLDNQRSQLETQLRGLMRGAYGLVEPNDTDYTSLIDGHIHAFPPAANIRLEAGSQFPAALERVCGQLLSHLFPEHPDLSAGGSSRTPVRRQDLSAVLEAVEAAQADKLQRYEPPKTALPVLRRVAHELRIAQVSEVFVLRDDWMTALDKAARSAQADTTEIRVRHLKEWIRDTAEGSGLPDDVVDLVVLVYAIQSDRAWMRGGKRYTAVGIGQLEGDIVLKRQELPTAEDFDRANELAAGIFNLPKQPVRNARAVQRLAEQLKEQANRWQAATESLLTELRKRAALLGLDEDAPRLATAKATHDLLRRMRGQADDTELVTTLAHAELSQEPQVYRASMDSASAVAQALAAAQWQNIEALAERAEQGGEHSRAAADLLNELRQNARNNEQQRRIATELERVGREAFSLLVRKDPTPPTDPGPRPPEHVDRSDGKEQVTLPETGEHTATRRLSADDDPGEVIRALRNELGVGADAEVEIEITVRKTT</sequence>
<comment type="caution">
    <text evidence="5">The sequence shown here is derived from an EMBL/GenBank/DDBJ whole genome shotgun (WGS) entry which is preliminary data.</text>
</comment>
<feature type="domain" description="ATPase PglY 5th" evidence="3">
    <location>
        <begin position="867"/>
        <end position="967"/>
    </location>
</feature>
<dbReference type="RefSeq" id="WP_344141163.1">
    <property type="nucleotide sequence ID" value="NZ_BAAAQI010000002.1"/>
</dbReference>
<name>A0ABV9ST35_9ACTN</name>
<feature type="coiled-coil region" evidence="1">
    <location>
        <begin position="1027"/>
        <end position="1054"/>
    </location>
</feature>
<keyword evidence="1" id="KW-0175">Coiled coil</keyword>
<evidence type="ECO:0000259" key="3">
    <source>
        <dbReference type="Pfam" id="PF26381"/>
    </source>
</evidence>
<keyword evidence="6" id="KW-1185">Reference proteome</keyword>
<feature type="compositionally biased region" description="Basic and acidic residues" evidence="2">
    <location>
        <begin position="1216"/>
        <end position="1227"/>
    </location>
</feature>
<feature type="domain" description="ATPase PglY C-terminal" evidence="4">
    <location>
        <begin position="1011"/>
        <end position="1187"/>
    </location>
</feature>
<accession>A0ABV9ST35</accession>
<gene>
    <name evidence="5" type="ORF">ACFPCZ_23030</name>
</gene>
<feature type="compositionally biased region" description="Basic and acidic residues" evidence="2">
    <location>
        <begin position="1198"/>
        <end position="1209"/>
    </location>
</feature>
<dbReference type="Pfam" id="PF26382">
    <property type="entry name" value="BREX_PglY_6th"/>
    <property type="match status" value="1"/>
</dbReference>
<organism evidence="5 6">
    <name type="scientific">Streptomonospora arabica</name>
    <dbReference type="NCBI Taxonomy" id="412417"/>
    <lineage>
        <taxon>Bacteria</taxon>
        <taxon>Bacillati</taxon>
        <taxon>Actinomycetota</taxon>
        <taxon>Actinomycetes</taxon>
        <taxon>Streptosporangiales</taxon>
        <taxon>Nocardiopsidaceae</taxon>
        <taxon>Streptomonospora</taxon>
    </lineage>
</organism>
<dbReference type="InterPro" id="IPR058747">
    <property type="entry name" value="PglY_C"/>
</dbReference>
<evidence type="ECO:0000313" key="6">
    <source>
        <dbReference type="Proteomes" id="UP001595858"/>
    </source>
</evidence>
<feature type="coiled-coil region" evidence="1">
    <location>
        <begin position="1145"/>
        <end position="1172"/>
    </location>
</feature>
<evidence type="ECO:0000313" key="5">
    <source>
        <dbReference type="EMBL" id="MFC4869518.1"/>
    </source>
</evidence>
<protein>
    <submittedName>
        <fullName evidence="5">Phage resistance protein</fullName>
    </submittedName>
</protein>
<feature type="coiled-coil region" evidence="1">
    <location>
        <begin position="767"/>
        <end position="794"/>
    </location>
</feature>
<dbReference type="InterPro" id="IPR058748">
    <property type="entry name" value="PglY_5th"/>
</dbReference>
<proteinExistence type="predicted"/>